<dbReference type="PANTHER" id="PTHR30007">
    <property type="entry name" value="PHP DOMAIN PROTEIN"/>
    <property type="match status" value="1"/>
</dbReference>
<feature type="domain" description="Transposase IS4-like" evidence="2">
    <location>
        <begin position="91"/>
        <end position="249"/>
    </location>
</feature>
<dbReference type="InterPro" id="IPR002559">
    <property type="entry name" value="Transposase_11"/>
</dbReference>
<proteinExistence type="predicted"/>
<accession>A0A4Q8Y1C8</accession>
<dbReference type="InterPro" id="IPR025161">
    <property type="entry name" value="IS402-like_dom"/>
</dbReference>
<organism evidence="4 5">
    <name type="scientific">Rhizobium leguminosarum</name>
    <dbReference type="NCBI Taxonomy" id="384"/>
    <lineage>
        <taxon>Bacteria</taxon>
        <taxon>Pseudomonadati</taxon>
        <taxon>Pseudomonadota</taxon>
        <taxon>Alphaproteobacteria</taxon>
        <taxon>Hyphomicrobiales</taxon>
        <taxon>Rhizobiaceae</taxon>
        <taxon>Rhizobium/Agrobacterium group</taxon>
        <taxon>Rhizobium</taxon>
    </lineage>
</organism>
<dbReference type="GO" id="GO:0003677">
    <property type="term" value="F:DNA binding"/>
    <property type="evidence" value="ECO:0007669"/>
    <property type="project" value="InterPro"/>
</dbReference>
<dbReference type="EMBL" id="SIPC01000001">
    <property type="protein sequence ID" value="TAX73201.1"/>
    <property type="molecule type" value="Genomic_DNA"/>
</dbReference>
<dbReference type="GO" id="GO:0004803">
    <property type="term" value="F:transposase activity"/>
    <property type="evidence" value="ECO:0007669"/>
    <property type="project" value="InterPro"/>
</dbReference>
<dbReference type="RefSeq" id="WP_130750129.1">
    <property type="nucleotide sequence ID" value="NZ_SIPC01000001.1"/>
</dbReference>
<feature type="domain" description="Insertion element IS402-like" evidence="3">
    <location>
        <begin position="6"/>
        <end position="80"/>
    </location>
</feature>
<dbReference type="GO" id="GO:0006313">
    <property type="term" value="P:DNA transposition"/>
    <property type="evidence" value="ECO:0007669"/>
    <property type="project" value="InterPro"/>
</dbReference>
<comment type="caution">
    <text evidence="4">The sequence shown here is derived from an EMBL/GenBank/DDBJ whole genome shotgun (WGS) entry which is preliminary data.</text>
</comment>
<dbReference type="Pfam" id="PF13340">
    <property type="entry name" value="DUF4096"/>
    <property type="match status" value="1"/>
</dbReference>
<evidence type="ECO:0000259" key="2">
    <source>
        <dbReference type="Pfam" id="PF01609"/>
    </source>
</evidence>
<keyword evidence="1" id="KW-1133">Transmembrane helix</keyword>
<dbReference type="NCBIfam" id="NF033580">
    <property type="entry name" value="transpos_IS5_3"/>
    <property type="match status" value="1"/>
</dbReference>
<protein>
    <submittedName>
        <fullName evidence="4">IS5 family transposase</fullName>
    </submittedName>
</protein>
<feature type="transmembrane region" description="Helical" evidence="1">
    <location>
        <begin position="236"/>
        <end position="253"/>
    </location>
</feature>
<keyword evidence="1" id="KW-0812">Transmembrane</keyword>
<dbReference type="Proteomes" id="UP000293652">
    <property type="component" value="Unassembled WGS sequence"/>
</dbReference>
<dbReference type="AlphaFoldDB" id="A0A4Q8Y1C8"/>
<dbReference type="PANTHER" id="PTHR30007:SF1">
    <property type="entry name" value="BLR1914 PROTEIN"/>
    <property type="match status" value="1"/>
</dbReference>
<evidence type="ECO:0000259" key="3">
    <source>
        <dbReference type="Pfam" id="PF13340"/>
    </source>
</evidence>
<dbReference type="Pfam" id="PF01609">
    <property type="entry name" value="DDE_Tnp_1"/>
    <property type="match status" value="1"/>
</dbReference>
<evidence type="ECO:0000256" key="1">
    <source>
        <dbReference type="SAM" id="Phobius"/>
    </source>
</evidence>
<keyword evidence="1" id="KW-0472">Membrane</keyword>
<name>A0A4Q8Y1C8_RHILE</name>
<evidence type="ECO:0000313" key="4">
    <source>
        <dbReference type="EMBL" id="TAX73201.1"/>
    </source>
</evidence>
<gene>
    <name evidence="4" type="ORF">ELI03_16270</name>
</gene>
<evidence type="ECO:0000313" key="5">
    <source>
        <dbReference type="Proteomes" id="UP000293652"/>
    </source>
</evidence>
<reference evidence="4 5" key="1">
    <citation type="submission" date="2019-02" db="EMBL/GenBank/DDBJ databases">
        <title>The genomic architecture of introgression among sibling species of bacteria.</title>
        <authorList>
            <person name="Cavassim M.I.A."/>
            <person name="Moeskjaer S."/>
            <person name="Moslemi C."/>
            <person name="Fields B."/>
            <person name="Bachmann A."/>
            <person name="Vilhjalmsson B."/>
            <person name="Schierup M.H."/>
            <person name="Young J.P.W."/>
            <person name="Andersen S.U."/>
        </authorList>
    </citation>
    <scope>NUCLEOTIDE SEQUENCE [LARGE SCALE GENOMIC DNA]</scope>
    <source>
        <strain evidence="4 5">SM145A</strain>
    </source>
</reference>
<sequence>MEGEVLRDDQWERLKPFVPGGRKGRRGPRSDGRRFFNAILWLARSGARWRDLPEDRFGPYQTVKRRYYRWIDQGVFDRIFEAVAADPDMEWLSIDATVIRAQAQAAGGRRKKGGPQAQALGRSRGGFGSKIHAVVDALGLPVRFHLGPGQQNDMAPACDLVRGLPAKQVLADRAYDADSLHDIILDQGGEPVIPPRRHRKHQHAYNHIAYKQRWGIESFFAKLKQWRRLATRYDKLAANFLGFIKLASIMLWLK</sequence>